<dbReference type="OrthoDB" id="2418620at2759"/>
<dbReference type="EMBL" id="BLAL01000063">
    <property type="protein sequence ID" value="GES82845.1"/>
    <property type="molecule type" value="Genomic_DNA"/>
</dbReference>
<gene>
    <name evidence="1" type="ORF">RCL2_001002800</name>
</gene>
<dbReference type="Proteomes" id="UP000615446">
    <property type="component" value="Unassembled WGS sequence"/>
</dbReference>
<proteinExistence type="predicted"/>
<protein>
    <submittedName>
        <fullName evidence="1">Uncharacterized protein</fullName>
    </submittedName>
</protein>
<evidence type="ECO:0000313" key="1">
    <source>
        <dbReference type="EMBL" id="GES82845.1"/>
    </source>
</evidence>
<dbReference type="AlphaFoldDB" id="A0A8H3LBY2"/>
<accession>A0A8H3LBY2</accession>
<name>A0A8H3LBY2_9GLOM</name>
<organism evidence="1 2">
    <name type="scientific">Rhizophagus clarus</name>
    <dbReference type="NCBI Taxonomy" id="94130"/>
    <lineage>
        <taxon>Eukaryota</taxon>
        <taxon>Fungi</taxon>
        <taxon>Fungi incertae sedis</taxon>
        <taxon>Mucoromycota</taxon>
        <taxon>Glomeromycotina</taxon>
        <taxon>Glomeromycetes</taxon>
        <taxon>Glomerales</taxon>
        <taxon>Glomeraceae</taxon>
        <taxon>Rhizophagus</taxon>
    </lineage>
</organism>
<comment type="caution">
    <text evidence="1">The sequence shown here is derived from an EMBL/GenBank/DDBJ whole genome shotgun (WGS) entry which is preliminary data.</text>
</comment>
<reference evidence="1" key="1">
    <citation type="submission" date="2019-10" db="EMBL/GenBank/DDBJ databases">
        <title>Conservation and host-specific expression of non-tandemly repeated heterogenous ribosome RNA gene in arbuscular mycorrhizal fungi.</title>
        <authorList>
            <person name="Maeda T."/>
            <person name="Kobayashi Y."/>
            <person name="Nakagawa T."/>
            <person name="Ezawa T."/>
            <person name="Yamaguchi K."/>
            <person name="Bino T."/>
            <person name="Nishimoto Y."/>
            <person name="Shigenobu S."/>
            <person name="Kawaguchi M."/>
        </authorList>
    </citation>
    <scope>NUCLEOTIDE SEQUENCE</scope>
    <source>
        <strain evidence="1">HR1</strain>
    </source>
</reference>
<sequence length="142" mass="15807">MTCNTRTNPPDTDFVHYPCQPRETCIQFYVAAPNPNQDPIPHAYCIANEKCREWDNHNNPYADTCSYTAGYRSGPTPVDIEIAFINTMIVTIKPPLLRGIMKGKGIQYCFDTATRNVVTAHAAAQKLSLLSDPGTAEFLEPL</sequence>
<evidence type="ECO:0000313" key="2">
    <source>
        <dbReference type="Proteomes" id="UP000615446"/>
    </source>
</evidence>